<dbReference type="RefSeq" id="WP_132938302.1">
    <property type="nucleotide sequence ID" value="NZ_CP119676.1"/>
</dbReference>
<keyword evidence="4" id="KW-1185">Reference proteome</keyword>
<dbReference type="Proteomes" id="UP000295304">
    <property type="component" value="Unassembled WGS sequence"/>
</dbReference>
<evidence type="ECO:0000256" key="2">
    <source>
        <dbReference type="HAMAP-Rule" id="MF_00338"/>
    </source>
</evidence>
<dbReference type="SUPFAM" id="SSF117782">
    <property type="entry name" value="YbjQ-like"/>
    <property type="match status" value="1"/>
</dbReference>
<accession>A0A4R3JE54</accession>
<comment type="caution">
    <text evidence="3">The sequence shown here is derived from an EMBL/GenBank/DDBJ whole genome shotgun (WGS) entry which is preliminary data.</text>
</comment>
<evidence type="ECO:0000256" key="1">
    <source>
        <dbReference type="ARBA" id="ARBA00010751"/>
    </source>
</evidence>
<dbReference type="Pfam" id="PF01906">
    <property type="entry name" value="YbjQ_1"/>
    <property type="match status" value="1"/>
</dbReference>
<dbReference type="HAMAP" id="MF_00338">
    <property type="entry name" value="UPF0145"/>
    <property type="match status" value="1"/>
</dbReference>
<evidence type="ECO:0000313" key="4">
    <source>
        <dbReference type="Proteomes" id="UP000295304"/>
    </source>
</evidence>
<gene>
    <name evidence="3" type="ORF">EDD55_102404</name>
</gene>
<proteinExistence type="inferred from homology"/>
<dbReference type="InterPro" id="IPR002765">
    <property type="entry name" value="UPF0145_YbjQ-like"/>
</dbReference>
<organism evidence="3 4">
    <name type="scientific">Varunaivibrio sulfuroxidans</name>
    <dbReference type="NCBI Taxonomy" id="1773489"/>
    <lineage>
        <taxon>Bacteria</taxon>
        <taxon>Pseudomonadati</taxon>
        <taxon>Pseudomonadota</taxon>
        <taxon>Alphaproteobacteria</taxon>
        <taxon>Rhodospirillales</taxon>
        <taxon>Magnetovibrionaceae</taxon>
        <taxon>Varunaivibrio</taxon>
    </lineage>
</organism>
<dbReference type="Gene3D" id="3.30.110.70">
    <property type="entry name" value="Hypothetical protein apc22750. Chain B"/>
    <property type="match status" value="1"/>
</dbReference>
<reference evidence="3 4" key="1">
    <citation type="submission" date="2019-03" db="EMBL/GenBank/DDBJ databases">
        <title>Genomic Encyclopedia of Type Strains, Phase IV (KMG-IV): sequencing the most valuable type-strain genomes for metagenomic binning, comparative biology and taxonomic classification.</title>
        <authorList>
            <person name="Goeker M."/>
        </authorList>
    </citation>
    <scope>NUCLEOTIDE SEQUENCE [LARGE SCALE GENOMIC DNA]</scope>
    <source>
        <strain evidence="3 4">DSM 101688</strain>
    </source>
</reference>
<dbReference type="PANTHER" id="PTHR34068:SF1">
    <property type="entry name" value="UPF0145 PROTEIN YBJQ"/>
    <property type="match status" value="1"/>
</dbReference>
<dbReference type="OrthoDB" id="9796448at2"/>
<dbReference type="AlphaFoldDB" id="A0A4R3JE54"/>
<comment type="similarity">
    <text evidence="1 2">Belongs to the UPF0145 family.</text>
</comment>
<evidence type="ECO:0000313" key="3">
    <source>
        <dbReference type="EMBL" id="TCS64359.1"/>
    </source>
</evidence>
<sequence length="146" mass="16314">MFNMFKKNDKNIQESIENKDYEGLPPEVIEEIAKDIILTTEATMSGYRVTQRIEIITAECVFGMNLFRDFFAGIRDIIGGRSKASQKVLRDSRKICLNELRREALMVGANAVIGVDLDYNEISGDGKSMLFLVASGTAVTVEKNPD</sequence>
<name>A0A4R3JE54_9PROT</name>
<dbReference type="EMBL" id="SLZW01000002">
    <property type="protein sequence ID" value="TCS64359.1"/>
    <property type="molecule type" value="Genomic_DNA"/>
</dbReference>
<dbReference type="InterPro" id="IPR035439">
    <property type="entry name" value="UPF0145_dom_sf"/>
</dbReference>
<dbReference type="PANTHER" id="PTHR34068">
    <property type="entry name" value="UPF0145 PROTEIN YBJQ"/>
    <property type="match status" value="1"/>
</dbReference>
<protein>
    <recommendedName>
        <fullName evidence="2">UPF0145 protein EDD55_102404</fullName>
    </recommendedName>
</protein>